<evidence type="ECO:0000313" key="3">
    <source>
        <dbReference type="Proteomes" id="UP001140560"/>
    </source>
</evidence>
<feature type="region of interest" description="Disordered" evidence="1">
    <location>
        <begin position="1"/>
        <end position="27"/>
    </location>
</feature>
<sequence>MPGSHNAERPSSSPRRGSHIKNQDEESPSYSLLCNLLTSLTVQSTTTFGMPLPDRNQYSNKESAKVNAGLEFGGGAVEGVTLEEPASFLATNTPAVDIDFSQLVVPIAAPEPKPSPEELVRRLLDPPPHAFVHDVLSMQWVRGVVGGGHFDFRESDERYVLAEESELRLRAGELGLPAVYLEWLGGDDEEVSSNEQGMYLTPEFFNEVRSEDLGAQLAPNKGGRLGPHW</sequence>
<keyword evidence="3" id="KW-1185">Reference proteome</keyword>
<name>A0A9W8Y8M4_9PLEO</name>
<reference evidence="2" key="1">
    <citation type="submission" date="2022-10" db="EMBL/GenBank/DDBJ databases">
        <title>Tapping the CABI collections for fungal endophytes: first genome assemblies for Collariella, Neodidymelliopsis, Ascochyta clinopodiicola, Didymella pomorum, Didymosphaeria variabile, Neocosmospora piperis and Neocucurbitaria cava.</title>
        <authorList>
            <person name="Hill R."/>
        </authorList>
    </citation>
    <scope>NUCLEOTIDE SEQUENCE</scope>
    <source>
        <strain evidence="2">IMI 356814</strain>
    </source>
</reference>
<evidence type="ECO:0000256" key="1">
    <source>
        <dbReference type="SAM" id="MobiDB-lite"/>
    </source>
</evidence>
<accession>A0A9W8Y8M4</accession>
<protein>
    <submittedName>
        <fullName evidence="2">Uncharacterized protein</fullName>
    </submittedName>
</protein>
<dbReference type="AlphaFoldDB" id="A0A9W8Y8M4"/>
<dbReference type="Proteomes" id="UP001140560">
    <property type="component" value="Unassembled WGS sequence"/>
</dbReference>
<evidence type="ECO:0000313" key="2">
    <source>
        <dbReference type="EMBL" id="KAJ4370743.1"/>
    </source>
</evidence>
<dbReference type="EMBL" id="JAPEUY010000008">
    <property type="protein sequence ID" value="KAJ4370743.1"/>
    <property type="molecule type" value="Genomic_DNA"/>
</dbReference>
<comment type="caution">
    <text evidence="2">The sequence shown here is derived from an EMBL/GenBank/DDBJ whole genome shotgun (WGS) entry which is preliminary data.</text>
</comment>
<dbReference type="OrthoDB" id="3927820at2759"/>
<proteinExistence type="predicted"/>
<gene>
    <name evidence="2" type="ORF">N0V83_005264</name>
</gene>
<organism evidence="2 3">
    <name type="scientific">Neocucurbitaria cava</name>
    <dbReference type="NCBI Taxonomy" id="798079"/>
    <lineage>
        <taxon>Eukaryota</taxon>
        <taxon>Fungi</taxon>
        <taxon>Dikarya</taxon>
        <taxon>Ascomycota</taxon>
        <taxon>Pezizomycotina</taxon>
        <taxon>Dothideomycetes</taxon>
        <taxon>Pleosporomycetidae</taxon>
        <taxon>Pleosporales</taxon>
        <taxon>Pleosporineae</taxon>
        <taxon>Cucurbitariaceae</taxon>
        <taxon>Neocucurbitaria</taxon>
    </lineage>
</organism>